<dbReference type="Proteomes" id="UP000887159">
    <property type="component" value="Unassembled WGS sequence"/>
</dbReference>
<keyword evidence="1" id="KW-0378">Hydrolase</keyword>
<keyword evidence="1" id="KW-0067">ATP-binding</keyword>
<dbReference type="AlphaFoldDB" id="A0A8X6UYH8"/>
<proteinExistence type="predicted"/>
<reference evidence="1" key="1">
    <citation type="submission" date="2020-08" db="EMBL/GenBank/DDBJ databases">
        <title>Multicomponent nature underlies the extraordinary mechanical properties of spider dragline silk.</title>
        <authorList>
            <person name="Kono N."/>
            <person name="Nakamura H."/>
            <person name="Mori M."/>
            <person name="Yoshida Y."/>
            <person name="Ohtoshi R."/>
            <person name="Malay A.D."/>
            <person name="Moran D.A.P."/>
            <person name="Tomita M."/>
            <person name="Numata K."/>
            <person name="Arakawa K."/>
        </authorList>
    </citation>
    <scope>NUCLEOTIDE SEQUENCE</scope>
</reference>
<dbReference type="EMBL" id="BMAU01021010">
    <property type="protein sequence ID" value="GFX86549.1"/>
    <property type="molecule type" value="Genomic_DNA"/>
</dbReference>
<keyword evidence="1" id="KW-0547">Nucleotide-binding</keyword>
<name>A0A8X6UYH8_TRICX</name>
<keyword evidence="1" id="KW-0347">Helicase</keyword>
<evidence type="ECO:0000313" key="2">
    <source>
        <dbReference type="Proteomes" id="UP000887159"/>
    </source>
</evidence>
<evidence type="ECO:0000313" key="1">
    <source>
        <dbReference type="EMBL" id="GFX86549.1"/>
    </source>
</evidence>
<keyword evidence="2" id="KW-1185">Reference proteome</keyword>
<dbReference type="GO" id="GO:0004386">
    <property type="term" value="F:helicase activity"/>
    <property type="evidence" value="ECO:0007669"/>
    <property type="project" value="UniProtKB-KW"/>
</dbReference>
<comment type="caution">
    <text evidence="1">The sequence shown here is derived from an EMBL/GenBank/DDBJ whole genome shotgun (WGS) entry which is preliminary data.</text>
</comment>
<gene>
    <name evidence="1" type="primary">g.26197</name>
    <name evidence="1" type="ORF">TNCV_3728181</name>
</gene>
<accession>A0A8X6UYH8</accession>
<organism evidence="1 2">
    <name type="scientific">Trichonephila clavipes</name>
    <name type="common">Golden silk orbweaver</name>
    <name type="synonym">Nephila clavipes</name>
    <dbReference type="NCBI Taxonomy" id="2585209"/>
    <lineage>
        <taxon>Eukaryota</taxon>
        <taxon>Metazoa</taxon>
        <taxon>Ecdysozoa</taxon>
        <taxon>Arthropoda</taxon>
        <taxon>Chelicerata</taxon>
        <taxon>Arachnida</taxon>
        <taxon>Araneae</taxon>
        <taxon>Araneomorphae</taxon>
        <taxon>Entelegynae</taxon>
        <taxon>Araneoidea</taxon>
        <taxon>Nephilidae</taxon>
        <taxon>Trichonephila</taxon>
    </lineage>
</organism>
<protein>
    <submittedName>
        <fullName evidence="1">ATP-dependent DNA helicase</fullName>
    </submittedName>
</protein>
<sequence length="173" mass="20078">MGNILETTILSDKLQVEVFPTTDPNDSFRLTYPFKCLQFPIRLVFAMTINKSQSQTRTICGLDLENPCFSHGQLYVECPRFGKPSHLFAYTPQGLTKTLYIQWHYVWVSGETLGPALLWRSDIVCHPSRKRLHQLFELSSARHRLAYSFMPAHPALRNQKPCKLRIVRIWTDP</sequence>